<comment type="caution">
    <text evidence="1">The sequence shown here is derived from an EMBL/GenBank/DDBJ whole genome shotgun (WGS) entry which is preliminary data.</text>
</comment>
<keyword evidence="2" id="KW-1185">Reference proteome</keyword>
<protein>
    <submittedName>
        <fullName evidence="1">Uncharacterized protein</fullName>
    </submittedName>
</protein>
<reference evidence="1 2" key="1">
    <citation type="journal article" date="2023" name="Nucleic Acids Res.">
        <title>The hologenome of Daphnia magna reveals possible DNA methylation and microbiome-mediated evolution of the host genome.</title>
        <authorList>
            <person name="Chaturvedi A."/>
            <person name="Li X."/>
            <person name="Dhandapani V."/>
            <person name="Marshall H."/>
            <person name="Kissane S."/>
            <person name="Cuenca-Cambronero M."/>
            <person name="Asole G."/>
            <person name="Calvet F."/>
            <person name="Ruiz-Romero M."/>
            <person name="Marangio P."/>
            <person name="Guigo R."/>
            <person name="Rago D."/>
            <person name="Mirbahai L."/>
            <person name="Eastwood N."/>
            <person name="Colbourne J.K."/>
            <person name="Zhou J."/>
            <person name="Mallon E."/>
            <person name="Orsini L."/>
        </authorList>
    </citation>
    <scope>NUCLEOTIDE SEQUENCE [LARGE SCALE GENOMIC DNA]</scope>
    <source>
        <strain evidence="1">LRV0_1</strain>
    </source>
</reference>
<gene>
    <name evidence="1" type="ORF">OUZ56_033434</name>
</gene>
<dbReference type="EMBL" id="JAOYFB010000050">
    <property type="protein sequence ID" value="KAK4045659.1"/>
    <property type="molecule type" value="Genomic_DNA"/>
</dbReference>
<accession>A0ABR0BAP9</accession>
<sequence length="120" mass="14064">MANSQRLAKTDYRNYWRDGHHQLRHLKVRDQQVELVLASPPSSEFSQESESTVEVQGGIDSKFSTVDHTRRILRGFQFSMQLAVTKVNVCQINHFVTVRYFILGLLMEEFPHLSHFLVFR</sequence>
<evidence type="ECO:0000313" key="2">
    <source>
        <dbReference type="Proteomes" id="UP001234178"/>
    </source>
</evidence>
<name>A0ABR0BAP9_9CRUS</name>
<evidence type="ECO:0000313" key="1">
    <source>
        <dbReference type="EMBL" id="KAK4045659.1"/>
    </source>
</evidence>
<proteinExistence type="predicted"/>
<dbReference type="Proteomes" id="UP001234178">
    <property type="component" value="Unassembled WGS sequence"/>
</dbReference>
<organism evidence="1 2">
    <name type="scientific">Daphnia magna</name>
    <dbReference type="NCBI Taxonomy" id="35525"/>
    <lineage>
        <taxon>Eukaryota</taxon>
        <taxon>Metazoa</taxon>
        <taxon>Ecdysozoa</taxon>
        <taxon>Arthropoda</taxon>
        <taxon>Crustacea</taxon>
        <taxon>Branchiopoda</taxon>
        <taxon>Diplostraca</taxon>
        <taxon>Cladocera</taxon>
        <taxon>Anomopoda</taxon>
        <taxon>Daphniidae</taxon>
        <taxon>Daphnia</taxon>
    </lineage>
</organism>